<sequence>MTAPASHDVNFSGVNNEQDLKLLEGSEAVEVVVGDAEHSKIWSLPKNLLVHISPFFAAALNGSFAEASSKTITFPEDDPAAFEMFVQWMYVGKTGRNSTEDIAIHIESWILGDKLGCPVFQDRAMLKLLHLHSAHLIQPKTLQLAYEGSAAGSKLRKWALQHFIYNAQYEKFVTNLENWAAVAKAVADFGSDYVAASAATFKDLWFNPIEKGQLYLEILAYKDERLDKKA</sequence>
<evidence type="ECO:0000259" key="1">
    <source>
        <dbReference type="PROSITE" id="PS50097"/>
    </source>
</evidence>
<dbReference type="Proteomes" id="UP001590951">
    <property type="component" value="Unassembled WGS sequence"/>
</dbReference>
<protein>
    <recommendedName>
        <fullName evidence="1">BTB domain-containing protein</fullName>
    </recommendedName>
</protein>
<dbReference type="InterPro" id="IPR011333">
    <property type="entry name" value="SKP1/BTB/POZ_sf"/>
</dbReference>
<name>A0ABR4BMS7_9LECA</name>
<evidence type="ECO:0000313" key="3">
    <source>
        <dbReference type="Proteomes" id="UP001590951"/>
    </source>
</evidence>
<organism evidence="2 3">
    <name type="scientific">Lepraria finkii</name>
    <dbReference type="NCBI Taxonomy" id="1340010"/>
    <lineage>
        <taxon>Eukaryota</taxon>
        <taxon>Fungi</taxon>
        <taxon>Dikarya</taxon>
        <taxon>Ascomycota</taxon>
        <taxon>Pezizomycotina</taxon>
        <taxon>Lecanoromycetes</taxon>
        <taxon>OSLEUM clade</taxon>
        <taxon>Lecanoromycetidae</taxon>
        <taxon>Lecanorales</taxon>
        <taxon>Lecanorineae</taxon>
        <taxon>Stereocaulaceae</taxon>
        <taxon>Lepraria</taxon>
    </lineage>
</organism>
<dbReference type="PANTHER" id="PTHR47843">
    <property type="entry name" value="BTB DOMAIN-CONTAINING PROTEIN-RELATED"/>
    <property type="match status" value="1"/>
</dbReference>
<dbReference type="CDD" id="cd18186">
    <property type="entry name" value="BTB_POZ_ZBTB_KLHL-like"/>
    <property type="match status" value="1"/>
</dbReference>
<comment type="caution">
    <text evidence="2">The sequence shown here is derived from an EMBL/GenBank/DDBJ whole genome shotgun (WGS) entry which is preliminary data.</text>
</comment>
<dbReference type="Pfam" id="PF00651">
    <property type="entry name" value="BTB"/>
    <property type="match status" value="1"/>
</dbReference>
<dbReference type="Gene3D" id="3.30.710.10">
    <property type="entry name" value="Potassium Channel Kv1.1, Chain A"/>
    <property type="match status" value="1"/>
</dbReference>
<evidence type="ECO:0000313" key="2">
    <source>
        <dbReference type="EMBL" id="KAL2059013.1"/>
    </source>
</evidence>
<accession>A0ABR4BMS7</accession>
<gene>
    <name evidence="2" type="ORF">ABVK25_000305</name>
</gene>
<feature type="domain" description="BTB" evidence="1">
    <location>
        <begin position="27"/>
        <end position="98"/>
    </location>
</feature>
<dbReference type="InterPro" id="IPR000210">
    <property type="entry name" value="BTB/POZ_dom"/>
</dbReference>
<dbReference type="EMBL" id="JBHFEH010000001">
    <property type="protein sequence ID" value="KAL2059013.1"/>
    <property type="molecule type" value="Genomic_DNA"/>
</dbReference>
<dbReference type="SUPFAM" id="SSF54695">
    <property type="entry name" value="POZ domain"/>
    <property type="match status" value="1"/>
</dbReference>
<proteinExistence type="predicted"/>
<reference evidence="2 3" key="1">
    <citation type="submission" date="2024-09" db="EMBL/GenBank/DDBJ databases">
        <title>Rethinking Asexuality: The Enigmatic Case of Functional Sexual Genes in Lepraria (Stereocaulaceae).</title>
        <authorList>
            <person name="Doellman M."/>
            <person name="Sun Y."/>
            <person name="Barcenas-Pena A."/>
            <person name="Lumbsch H.T."/>
            <person name="Grewe F."/>
        </authorList>
    </citation>
    <scope>NUCLEOTIDE SEQUENCE [LARGE SCALE GENOMIC DNA]</scope>
    <source>
        <strain evidence="2 3">Grewe 0041</strain>
    </source>
</reference>
<dbReference type="PROSITE" id="PS50097">
    <property type="entry name" value="BTB"/>
    <property type="match status" value="1"/>
</dbReference>
<dbReference type="PANTHER" id="PTHR47843:SF2">
    <property type="entry name" value="BTB DOMAIN-CONTAINING PROTEIN"/>
    <property type="match status" value="1"/>
</dbReference>
<keyword evidence="3" id="KW-1185">Reference proteome</keyword>